<dbReference type="InterPro" id="IPR003439">
    <property type="entry name" value="ABC_transporter-like_ATP-bd"/>
</dbReference>
<dbReference type="GO" id="GO:0016887">
    <property type="term" value="F:ATP hydrolysis activity"/>
    <property type="evidence" value="ECO:0007669"/>
    <property type="project" value="InterPro"/>
</dbReference>
<comment type="similarity">
    <text evidence="1">Belongs to the ABC transporter superfamily.</text>
</comment>
<keyword evidence="2" id="KW-0813">Transport</keyword>
<name>W4VQB6_9BACI</name>
<evidence type="ECO:0000259" key="3">
    <source>
        <dbReference type="Pfam" id="PF00005"/>
    </source>
</evidence>
<protein>
    <submittedName>
        <fullName evidence="4">L-proline glycine betaine ABC transport system permease protein ProV</fullName>
    </submittedName>
</protein>
<feature type="domain" description="ABC transporter" evidence="3">
    <location>
        <begin position="18"/>
        <end position="89"/>
    </location>
</feature>
<evidence type="ECO:0000313" key="5">
    <source>
        <dbReference type="Proteomes" id="UP000019102"/>
    </source>
</evidence>
<evidence type="ECO:0000256" key="2">
    <source>
        <dbReference type="ARBA" id="ARBA00022448"/>
    </source>
</evidence>
<keyword evidence="5" id="KW-1185">Reference proteome</keyword>
<dbReference type="PANTHER" id="PTHR43117">
    <property type="entry name" value="OSMOPROTECTANT IMPORT ATP-BINDING PROTEIN OSMV"/>
    <property type="match status" value="1"/>
</dbReference>
<dbReference type="eggNOG" id="COG1125">
    <property type="taxonomic scope" value="Bacteria"/>
</dbReference>
<proteinExistence type="inferred from homology"/>
<evidence type="ECO:0000313" key="4">
    <source>
        <dbReference type="EMBL" id="GAE94924.1"/>
    </source>
</evidence>
<dbReference type="Proteomes" id="UP000019102">
    <property type="component" value="Unassembled WGS sequence"/>
</dbReference>
<comment type="caution">
    <text evidence="4">The sequence shown here is derived from an EMBL/GenBank/DDBJ whole genome shotgun (WGS) entry which is preliminary data.</text>
</comment>
<dbReference type="GO" id="GO:0005524">
    <property type="term" value="F:ATP binding"/>
    <property type="evidence" value="ECO:0007669"/>
    <property type="project" value="InterPro"/>
</dbReference>
<dbReference type="SUPFAM" id="SSF52540">
    <property type="entry name" value="P-loop containing nucleoside triphosphate hydrolases"/>
    <property type="match status" value="1"/>
</dbReference>
<dbReference type="InterPro" id="IPR027417">
    <property type="entry name" value="P-loop_NTPase"/>
</dbReference>
<accession>W4VQB6</accession>
<evidence type="ECO:0000256" key="1">
    <source>
        <dbReference type="ARBA" id="ARBA00005417"/>
    </source>
</evidence>
<dbReference type="EMBL" id="BAVS01000034">
    <property type="protein sequence ID" value="GAE94924.1"/>
    <property type="molecule type" value="Genomic_DNA"/>
</dbReference>
<dbReference type="STRING" id="1298598.JCM21714_4124"/>
<dbReference type="Gene3D" id="3.40.50.300">
    <property type="entry name" value="P-loop containing nucleotide triphosphate hydrolases"/>
    <property type="match status" value="1"/>
</dbReference>
<gene>
    <name evidence="4" type="ORF">JCM21714_4124</name>
</gene>
<organism evidence="4 5">
    <name type="scientific">Gracilibacillus boraciitolerans JCM 21714</name>
    <dbReference type="NCBI Taxonomy" id="1298598"/>
    <lineage>
        <taxon>Bacteria</taxon>
        <taxon>Bacillati</taxon>
        <taxon>Bacillota</taxon>
        <taxon>Bacilli</taxon>
        <taxon>Bacillales</taxon>
        <taxon>Bacillaceae</taxon>
        <taxon>Gracilibacillus</taxon>
    </lineage>
</organism>
<dbReference type="AlphaFoldDB" id="W4VQB6"/>
<dbReference type="Pfam" id="PF00005">
    <property type="entry name" value="ABC_tran"/>
    <property type="match status" value="1"/>
</dbReference>
<dbReference type="PANTHER" id="PTHR43117:SF4">
    <property type="entry name" value="OSMOPROTECTANT IMPORT ATP-BINDING PROTEIN OSMV"/>
    <property type="match status" value="1"/>
</dbReference>
<reference evidence="4 5" key="1">
    <citation type="journal article" date="2014" name="Genome Announc.">
        <title>Draft Genome Sequence of the Boron-Tolerant and Moderately Halotolerant Bacterium Gracilibacillus boraciitolerans JCM 21714T.</title>
        <authorList>
            <person name="Ahmed I."/>
            <person name="Oshima K."/>
            <person name="Suda W."/>
            <person name="Kitamura K."/>
            <person name="Iida T."/>
            <person name="Ohmori Y."/>
            <person name="Fujiwara T."/>
            <person name="Hattori M."/>
            <person name="Ohkuma M."/>
        </authorList>
    </citation>
    <scope>NUCLEOTIDE SEQUENCE [LARGE SCALE GENOMIC DNA]</scope>
    <source>
        <strain evidence="4 5">JCM 21714</strain>
    </source>
</reference>
<sequence>MIIFEHIQKQYSDGFIALKDINLTCGNGEITVLIGPSGCGKTTTMKLINRLINPTKGKVIIDGEDISTINQIELRRRIGYVIQHIGLFPPHGYCNKCSGSSTAT</sequence>